<dbReference type="AlphaFoldDB" id="A0AAV4I188"/>
<keyword evidence="2" id="KW-1185">Reference proteome</keyword>
<protein>
    <submittedName>
        <fullName evidence="1">Uncharacterized protein</fullName>
    </submittedName>
</protein>
<sequence>MVTLIFSKSNIFYLFRGKATDHSWAQAGTWCSKHTIIPCNRPTSHLAGVCVWVSGCQEGCVVCVLSAQLSMRFPTSFNHRQPLVSMQHTITHRDTEMESE</sequence>
<gene>
    <name evidence="1" type="ORF">ElyMa_001145000</name>
</gene>
<dbReference type="Proteomes" id="UP000762676">
    <property type="component" value="Unassembled WGS sequence"/>
</dbReference>
<accession>A0AAV4I188</accession>
<evidence type="ECO:0000313" key="1">
    <source>
        <dbReference type="EMBL" id="GFS03247.1"/>
    </source>
</evidence>
<organism evidence="1 2">
    <name type="scientific">Elysia marginata</name>
    <dbReference type="NCBI Taxonomy" id="1093978"/>
    <lineage>
        <taxon>Eukaryota</taxon>
        <taxon>Metazoa</taxon>
        <taxon>Spiralia</taxon>
        <taxon>Lophotrochozoa</taxon>
        <taxon>Mollusca</taxon>
        <taxon>Gastropoda</taxon>
        <taxon>Heterobranchia</taxon>
        <taxon>Euthyneura</taxon>
        <taxon>Panpulmonata</taxon>
        <taxon>Sacoglossa</taxon>
        <taxon>Placobranchoidea</taxon>
        <taxon>Plakobranchidae</taxon>
        <taxon>Elysia</taxon>
    </lineage>
</organism>
<dbReference type="EMBL" id="BMAT01002262">
    <property type="protein sequence ID" value="GFS03247.1"/>
    <property type="molecule type" value="Genomic_DNA"/>
</dbReference>
<reference evidence="1 2" key="1">
    <citation type="journal article" date="2021" name="Elife">
        <title>Chloroplast acquisition without the gene transfer in kleptoplastic sea slugs, Plakobranchus ocellatus.</title>
        <authorList>
            <person name="Maeda T."/>
            <person name="Takahashi S."/>
            <person name="Yoshida T."/>
            <person name="Shimamura S."/>
            <person name="Takaki Y."/>
            <person name="Nagai Y."/>
            <person name="Toyoda A."/>
            <person name="Suzuki Y."/>
            <person name="Arimoto A."/>
            <person name="Ishii H."/>
            <person name="Satoh N."/>
            <person name="Nishiyama T."/>
            <person name="Hasebe M."/>
            <person name="Maruyama T."/>
            <person name="Minagawa J."/>
            <person name="Obokata J."/>
            <person name="Shigenobu S."/>
        </authorList>
    </citation>
    <scope>NUCLEOTIDE SEQUENCE [LARGE SCALE GENOMIC DNA]</scope>
</reference>
<name>A0AAV4I188_9GAST</name>
<proteinExistence type="predicted"/>
<evidence type="ECO:0000313" key="2">
    <source>
        <dbReference type="Proteomes" id="UP000762676"/>
    </source>
</evidence>
<comment type="caution">
    <text evidence="1">The sequence shown here is derived from an EMBL/GenBank/DDBJ whole genome shotgun (WGS) entry which is preliminary data.</text>
</comment>